<dbReference type="InterPro" id="IPR029441">
    <property type="entry name" value="Cass2"/>
</dbReference>
<accession>H2CGR9</accession>
<dbReference type="Gene3D" id="3.20.80.10">
    <property type="entry name" value="Regulatory factor, effector binding domain"/>
    <property type="match status" value="1"/>
</dbReference>
<evidence type="ECO:0000259" key="1">
    <source>
        <dbReference type="SMART" id="SM00871"/>
    </source>
</evidence>
<dbReference type="PANTHER" id="PTHR36444:SF2">
    <property type="entry name" value="TRANSCRIPTIONAL REGULATOR PROTEIN YOBU-RELATED"/>
    <property type="match status" value="1"/>
</dbReference>
<evidence type="ECO:0000313" key="2">
    <source>
        <dbReference type="EMBL" id="EHQ04745.1"/>
    </source>
</evidence>
<dbReference type="Pfam" id="PF14526">
    <property type="entry name" value="Cass2"/>
    <property type="match status" value="1"/>
</dbReference>
<dbReference type="PANTHER" id="PTHR36444">
    <property type="entry name" value="TRANSCRIPTIONAL REGULATOR PROTEIN YOBU-RELATED"/>
    <property type="match status" value="1"/>
</dbReference>
<dbReference type="HOGENOM" id="CLU_1538217_0_0_12"/>
<organism evidence="2 3">
    <name type="scientific">Leptonema illini DSM 21528</name>
    <dbReference type="NCBI Taxonomy" id="929563"/>
    <lineage>
        <taxon>Bacteria</taxon>
        <taxon>Pseudomonadati</taxon>
        <taxon>Spirochaetota</taxon>
        <taxon>Spirochaetia</taxon>
        <taxon>Leptospirales</taxon>
        <taxon>Leptospiraceae</taxon>
        <taxon>Leptonema</taxon>
    </lineage>
</organism>
<proteinExistence type="predicted"/>
<dbReference type="EMBL" id="JH597773">
    <property type="protein sequence ID" value="EHQ04745.1"/>
    <property type="molecule type" value="Genomic_DNA"/>
</dbReference>
<keyword evidence="3" id="KW-1185">Reference proteome</keyword>
<protein>
    <submittedName>
        <fullName evidence="2">Transcription activator effector binding</fullName>
    </submittedName>
</protein>
<dbReference type="SUPFAM" id="SSF55136">
    <property type="entry name" value="Probable bacterial effector-binding domain"/>
    <property type="match status" value="1"/>
</dbReference>
<sequence length="174" mass="20268">MFLNLIDRSEPRIVRLEEPIRMIGVSTKTSLKTIYKDTMRLGEEYQKAKNLIRNKSIPWAFVAISKDFSDNNSRWEYLMGDVVTSFDDGISKGLVSFEIPAKTYAVFTIRPRFGFLWGLAIGLTKRYIYTQWLPDSKYDSDNTTIGDFEYHDERSVARKPSIDLYVSIKEKNQK</sequence>
<dbReference type="AlphaFoldDB" id="H2CGR9"/>
<name>H2CGR9_9LEPT</name>
<gene>
    <name evidence="2" type="ORF">Lepil_0034</name>
</gene>
<reference evidence="2 3" key="1">
    <citation type="submission" date="2011-10" db="EMBL/GenBank/DDBJ databases">
        <title>The Improved High-Quality Draft genome of Leptonema illini DSM 21528.</title>
        <authorList>
            <consortium name="US DOE Joint Genome Institute (JGI-PGF)"/>
            <person name="Lucas S."/>
            <person name="Copeland A."/>
            <person name="Lapidus A."/>
            <person name="Glavina del Rio T."/>
            <person name="Dalin E."/>
            <person name="Tice H."/>
            <person name="Bruce D."/>
            <person name="Goodwin L."/>
            <person name="Pitluck S."/>
            <person name="Peters L."/>
            <person name="Mikhailova N."/>
            <person name="Held B."/>
            <person name="Kyrpides N."/>
            <person name="Mavromatis K."/>
            <person name="Ivanova N."/>
            <person name="Markowitz V."/>
            <person name="Cheng J.-F."/>
            <person name="Hugenholtz P."/>
            <person name="Woyke T."/>
            <person name="Wu D."/>
            <person name="Gronow S."/>
            <person name="Wellnitz S."/>
            <person name="Brambilla E.-M."/>
            <person name="Klenk H.-P."/>
            <person name="Eisen J.A."/>
        </authorList>
    </citation>
    <scope>NUCLEOTIDE SEQUENCE [LARGE SCALE GENOMIC DNA]</scope>
    <source>
        <strain evidence="2 3">DSM 21528</strain>
    </source>
</reference>
<dbReference type="InterPro" id="IPR011256">
    <property type="entry name" value="Reg_factor_effector_dom_sf"/>
</dbReference>
<dbReference type="RefSeq" id="WP_002768745.1">
    <property type="nucleotide sequence ID" value="NZ_JH597773.1"/>
</dbReference>
<feature type="domain" description="AraC effector-binding" evidence="1">
    <location>
        <begin position="9"/>
        <end position="169"/>
    </location>
</feature>
<dbReference type="InterPro" id="IPR010499">
    <property type="entry name" value="AraC_E-bd"/>
</dbReference>
<dbReference type="SMART" id="SM00871">
    <property type="entry name" value="AraC_E_bind"/>
    <property type="match status" value="1"/>
</dbReference>
<dbReference type="InterPro" id="IPR053182">
    <property type="entry name" value="YobU-like_regulator"/>
</dbReference>
<dbReference type="Proteomes" id="UP000005737">
    <property type="component" value="Unassembled WGS sequence"/>
</dbReference>
<evidence type="ECO:0000313" key="3">
    <source>
        <dbReference type="Proteomes" id="UP000005737"/>
    </source>
</evidence>